<dbReference type="EMBL" id="SBLB01000001">
    <property type="protein sequence ID" value="RYC71797.1"/>
    <property type="molecule type" value="Genomic_DNA"/>
</dbReference>
<feature type="domain" description="SnoaL-like" evidence="2">
    <location>
        <begin position="13"/>
        <end position="117"/>
    </location>
</feature>
<proteinExistence type="predicted"/>
<evidence type="ECO:0000259" key="2">
    <source>
        <dbReference type="Pfam" id="PF12680"/>
    </source>
</evidence>
<organism evidence="3 4">
    <name type="scientific">Spirosoma sordidisoli</name>
    <dbReference type="NCBI Taxonomy" id="2502893"/>
    <lineage>
        <taxon>Bacteria</taxon>
        <taxon>Pseudomonadati</taxon>
        <taxon>Bacteroidota</taxon>
        <taxon>Cytophagia</taxon>
        <taxon>Cytophagales</taxon>
        <taxon>Cytophagaceae</taxon>
        <taxon>Spirosoma</taxon>
    </lineage>
</organism>
<dbReference type="InterPro" id="IPR037401">
    <property type="entry name" value="SnoaL-like"/>
</dbReference>
<dbReference type="Gene3D" id="3.10.450.50">
    <property type="match status" value="1"/>
</dbReference>
<dbReference type="AlphaFoldDB" id="A0A4Q2UPY2"/>
<dbReference type="RefSeq" id="WP_129600797.1">
    <property type="nucleotide sequence ID" value="NZ_SBLB01000001.1"/>
</dbReference>
<feature type="region of interest" description="Disordered" evidence="1">
    <location>
        <begin position="130"/>
        <end position="161"/>
    </location>
</feature>
<protein>
    <submittedName>
        <fullName evidence="3">Nuclear transport factor 2 family protein</fullName>
    </submittedName>
</protein>
<keyword evidence="4" id="KW-1185">Reference proteome</keyword>
<evidence type="ECO:0000256" key="1">
    <source>
        <dbReference type="SAM" id="MobiDB-lite"/>
    </source>
</evidence>
<sequence length="161" mass="18319">MPTSRQLIEVVYSVATDSNLSRILPILDEDIVLYMPDYMSIGGEYHGRRGFLTLMSRVYKRWERIELSALVFFIPDHDPLSNAVVTTGLFSGTLLPDSEPVSLPFLHYWQLKDEKIIALRAFSWHSAPLSNRSRQDQNPPNPFLNGPYVWPNGKRSNGSAP</sequence>
<dbReference type="Pfam" id="PF12680">
    <property type="entry name" value="SnoaL_2"/>
    <property type="match status" value="1"/>
</dbReference>
<dbReference type="InterPro" id="IPR032710">
    <property type="entry name" value="NTF2-like_dom_sf"/>
</dbReference>
<evidence type="ECO:0000313" key="3">
    <source>
        <dbReference type="EMBL" id="RYC71797.1"/>
    </source>
</evidence>
<accession>A0A4Q2UPY2</accession>
<comment type="caution">
    <text evidence="3">The sequence shown here is derived from an EMBL/GenBank/DDBJ whole genome shotgun (WGS) entry which is preliminary data.</text>
</comment>
<dbReference type="SUPFAM" id="SSF54427">
    <property type="entry name" value="NTF2-like"/>
    <property type="match status" value="1"/>
</dbReference>
<dbReference type="Proteomes" id="UP000290407">
    <property type="component" value="Unassembled WGS sequence"/>
</dbReference>
<name>A0A4Q2UPY2_9BACT</name>
<reference evidence="3 4" key="1">
    <citation type="submission" date="2019-01" db="EMBL/GenBank/DDBJ databases">
        <title>Spirosoma flava sp. nov., a propanil-degrading bacterium isolated from herbicide-contaminated soil.</title>
        <authorList>
            <person name="Zhang L."/>
            <person name="Jiang J.-D."/>
        </authorList>
    </citation>
    <scope>NUCLEOTIDE SEQUENCE [LARGE SCALE GENOMIC DNA]</scope>
    <source>
        <strain evidence="3 4">TY50</strain>
    </source>
</reference>
<gene>
    <name evidence="3" type="ORF">EQG79_06625</name>
</gene>
<evidence type="ECO:0000313" key="4">
    <source>
        <dbReference type="Proteomes" id="UP000290407"/>
    </source>
</evidence>